<reference evidence="4 5" key="1">
    <citation type="submission" date="2019-12" db="EMBL/GenBank/DDBJ databases">
        <title>Auraticoccus cholistani sp. nov., an actinomycete isolated from soil of Cholistan desert.</title>
        <authorList>
            <person name="Cheema M.T."/>
        </authorList>
    </citation>
    <scope>NUCLEOTIDE SEQUENCE [LARGE SCALE GENOMIC DNA]</scope>
    <source>
        <strain evidence="4 5">F435</strain>
    </source>
</reference>
<feature type="domain" description="Luciferase-like" evidence="3">
    <location>
        <begin position="25"/>
        <end position="308"/>
    </location>
</feature>
<evidence type="ECO:0000256" key="2">
    <source>
        <dbReference type="ARBA" id="ARBA00023033"/>
    </source>
</evidence>
<proteinExistence type="predicted"/>
<comment type="caution">
    <text evidence="4">The sequence shown here is derived from an EMBL/GenBank/DDBJ whole genome shotgun (WGS) entry which is preliminary data.</text>
</comment>
<dbReference type="PANTHER" id="PTHR30137:SF8">
    <property type="entry name" value="BLR5498 PROTEIN"/>
    <property type="match status" value="1"/>
</dbReference>
<dbReference type="Pfam" id="PF00296">
    <property type="entry name" value="Bac_luciferase"/>
    <property type="match status" value="1"/>
</dbReference>
<organism evidence="4 5">
    <name type="scientific">Auraticoccus cholistanensis</name>
    <dbReference type="NCBI Taxonomy" id="2656650"/>
    <lineage>
        <taxon>Bacteria</taxon>
        <taxon>Bacillati</taxon>
        <taxon>Actinomycetota</taxon>
        <taxon>Actinomycetes</taxon>
        <taxon>Propionibacteriales</taxon>
        <taxon>Propionibacteriaceae</taxon>
        <taxon>Auraticoccus</taxon>
    </lineage>
</organism>
<accession>A0A6A9UWA6</accession>
<keyword evidence="1" id="KW-0560">Oxidoreductase</keyword>
<evidence type="ECO:0000259" key="3">
    <source>
        <dbReference type="Pfam" id="PF00296"/>
    </source>
</evidence>
<protein>
    <submittedName>
        <fullName evidence="4">LLM class flavin-dependent oxidoreductase</fullName>
    </submittedName>
</protein>
<dbReference type="Gene3D" id="3.20.20.30">
    <property type="entry name" value="Luciferase-like domain"/>
    <property type="match status" value="1"/>
</dbReference>
<dbReference type="AlphaFoldDB" id="A0A6A9UWA6"/>
<sequence length="347" mass="37733">MSQPVTAQVQLGLDTFGDVTVDAAGRRRSHAQVVREVVEQGVVADRVGVDAFGVGEHHRDDYAVSAPDVVLAAIAARTERILVGTAVTVLSSDDPVRVYERFATLDAISSGRAEITLGRGSFTESFPLFGLDLADYEVLFSEKLDLFAALRGEGRVRWQGTTRPPLDAEVFPKTERGTLPAWIGVGGSPESVVRAARYGIPMMLAVIGGQPERFVPYADLYRRALAELGQPELPLGVHSPGFVADTDEEARELMFPHFKANRDRIGRERGWGPTSRAQFEAEADTGAVFVGSPETVAQKIARTVGQLGLSRFDLKYSNGPMPHEQLVHAIELYGTRVIPRVRELLAG</sequence>
<keyword evidence="5" id="KW-1185">Reference proteome</keyword>
<evidence type="ECO:0000313" key="5">
    <source>
        <dbReference type="Proteomes" id="UP000435304"/>
    </source>
</evidence>
<keyword evidence="2" id="KW-0503">Monooxygenase</keyword>
<dbReference type="InterPro" id="IPR022290">
    <property type="entry name" value="LLM_Atu2307-like"/>
</dbReference>
<gene>
    <name evidence="4" type="ORF">GC722_13330</name>
</gene>
<dbReference type="SUPFAM" id="SSF51679">
    <property type="entry name" value="Bacterial luciferase-like"/>
    <property type="match status" value="1"/>
</dbReference>
<dbReference type="Proteomes" id="UP000435304">
    <property type="component" value="Unassembled WGS sequence"/>
</dbReference>
<evidence type="ECO:0000313" key="4">
    <source>
        <dbReference type="EMBL" id="MVA76998.1"/>
    </source>
</evidence>
<dbReference type="GO" id="GO:0005829">
    <property type="term" value="C:cytosol"/>
    <property type="evidence" value="ECO:0007669"/>
    <property type="project" value="TreeGrafter"/>
</dbReference>
<name>A0A6A9UWA6_9ACTN</name>
<dbReference type="PANTHER" id="PTHR30137">
    <property type="entry name" value="LUCIFERASE-LIKE MONOOXYGENASE"/>
    <property type="match status" value="1"/>
</dbReference>
<dbReference type="RefSeq" id="WP_156610984.1">
    <property type="nucleotide sequence ID" value="NZ_WPCU01000009.1"/>
</dbReference>
<dbReference type="InterPro" id="IPR036661">
    <property type="entry name" value="Luciferase-like_sf"/>
</dbReference>
<dbReference type="NCBIfam" id="TIGR03858">
    <property type="entry name" value="LLM_2I7G"/>
    <property type="match status" value="1"/>
</dbReference>
<dbReference type="GO" id="GO:0016705">
    <property type="term" value="F:oxidoreductase activity, acting on paired donors, with incorporation or reduction of molecular oxygen"/>
    <property type="evidence" value="ECO:0007669"/>
    <property type="project" value="InterPro"/>
</dbReference>
<dbReference type="InterPro" id="IPR011251">
    <property type="entry name" value="Luciferase-like_dom"/>
</dbReference>
<dbReference type="EMBL" id="WPCU01000009">
    <property type="protein sequence ID" value="MVA76998.1"/>
    <property type="molecule type" value="Genomic_DNA"/>
</dbReference>
<evidence type="ECO:0000256" key="1">
    <source>
        <dbReference type="ARBA" id="ARBA00023002"/>
    </source>
</evidence>
<dbReference type="GO" id="GO:0004497">
    <property type="term" value="F:monooxygenase activity"/>
    <property type="evidence" value="ECO:0007669"/>
    <property type="project" value="UniProtKB-KW"/>
</dbReference>
<dbReference type="InterPro" id="IPR050766">
    <property type="entry name" value="Bact_Lucif_Oxidored"/>
</dbReference>